<evidence type="ECO:0000313" key="2">
    <source>
        <dbReference type="EMBL" id="BAG32958.1"/>
    </source>
</evidence>
<dbReference type="KEGG" id="pgn:PGN_0439"/>
<evidence type="ECO:0000313" key="3">
    <source>
        <dbReference type="EMBL" id="BAG33918.1"/>
    </source>
</evidence>
<dbReference type="EMBL" id="AP009380">
    <property type="protein sequence ID" value="BAG33918.1"/>
    <property type="molecule type" value="Genomic_DNA"/>
</dbReference>
<gene>
    <name evidence="1" type="ordered locus">PGN_0216</name>
    <name evidence="2" type="ordered locus">PGN_0439</name>
    <name evidence="3" type="ordered locus">PGN_1399</name>
    <name evidence="4" type="ordered locus">PGN_2048</name>
</gene>
<dbReference type="KEGG" id="pgn:PGN_1399"/>
<dbReference type="KEGG" id="pgn:PGN_0216"/>
<accession>B2RH90</accession>
<dbReference type="Proteomes" id="UP000008842">
    <property type="component" value="Chromosome"/>
</dbReference>
<dbReference type="HOGENOM" id="CLU_3064697_0_0_10"/>
<name>B2RH90_PORG3</name>
<organism evidence="1 5">
    <name type="scientific">Porphyromonas gingivalis (strain ATCC 33277 / DSM 20709 / CIP 103683 / JCM 12257 / NCTC 11834 / 2561)</name>
    <dbReference type="NCBI Taxonomy" id="431947"/>
    <lineage>
        <taxon>Bacteria</taxon>
        <taxon>Pseudomonadati</taxon>
        <taxon>Bacteroidota</taxon>
        <taxon>Bacteroidia</taxon>
        <taxon>Bacteroidales</taxon>
        <taxon>Porphyromonadaceae</taxon>
        <taxon>Porphyromonas</taxon>
    </lineage>
</organism>
<dbReference type="KEGG" id="pgn:PGN_2048"/>
<evidence type="ECO:0000313" key="4">
    <source>
        <dbReference type="EMBL" id="BAG34566.1"/>
    </source>
</evidence>
<evidence type="ECO:0000313" key="1">
    <source>
        <dbReference type="EMBL" id="BAG32735.1"/>
    </source>
</evidence>
<dbReference type="EMBL" id="AP009380">
    <property type="protein sequence ID" value="BAG32958.1"/>
    <property type="molecule type" value="Genomic_DNA"/>
</dbReference>
<dbReference type="EMBL" id="AP009380">
    <property type="protein sequence ID" value="BAG32735.1"/>
    <property type="molecule type" value="Genomic_DNA"/>
</dbReference>
<evidence type="ECO:0000313" key="5">
    <source>
        <dbReference type="Proteomes" id="UP000008842"/>
    </source>
</evidence>
<dbReference type="AlphaFoldDB" id="B2RH90"/>
<dbReference type="EMBL" id="AP009380">
    <property type="protein sequence ID" value="BAG34566.1"/>
    <property type="molecule type" value="Genomic_DNA"/>
</dbReference>
<reference evidence="1 5" key="1">
    <citation type="journal article" date="2008" name="DNA Res.">
        <title>Determination of the genome sequence of Porphyromonas gingivalis strain ATCC 33277 and genomic comparison with strain W83 revealed extensive genome rearrangements in P. gingivalis.</title>
        <authorList>
            <person name="Naito M."/>
            <person name="Hirakawa H."/>
            <person name="Yamashita A."/>
            <person name="Ohara N."/>
            <person name="Shoji M."/>
            <person name="Yukitake H."/>
            <person name="Nakayama K."/>
            <person name="Toh H."/>
            <person name="Yoshimura F."/>
            <person name="Kuhara S."/>
            <person name="Hattori M."/>
            <person name="Hayashi T."/>
            <person name="Nakayama K."/>
        </authorList>
    </citation>
    <scope>NUCLEOTIDE SEQUENCE [LARGE SCALE GENOMIC DNA]</scope>
    <source>
        <strain evidence="1">ATCC 33277</strain>
        <strain evidence="5">ATCC 33277 / DSM 20709 / CIP 103683 / JCM 12257 / NCTC 11834 / 2561</strain>
    </source>
</reference>
<protein>
    <submittedName>
        <fullName evidence="1">Uncharacterized protein</fullName>
    </submittedName>
</protein>
<proteinExistence type="predicted"/>
<sequence length="52" mass="5900">MKVGFFATEPVSEIYPIGGRRKDHISPSVSALGFFFIRKTLLHGEKPYLFDV</sequence>